<organism evidence="2 3">
    <name type="scientific">Pseudoclavibacter albus</name>
    <dbReference type="NCBI Taxonomy" id="272241"/>
    <lineage>
        <taxon>Bacteria</taxon>
        <taxon>Bacillati</taxon>
        <taxon>Actinomycetota</taxon>
        <taxon>Actinomycetes</taxon>
        <taxon>Micrococcales</taxon>
        <taxon>Microbacteriaceae</taxon>
        <taxon>Pseudoclavibacter</taxon>
    </lineage>
</organism>
<protein>
    <submittedName>
        <fullName evidence="2">ATP/GTP-binding protein</fullName>
    </submittedName>
</protein>
<dbReference type="Proteomes" id="UP001525379">
    <property type="component" value="Unassembled WGS sequence"/>
</dbReference>
<comment type="caution">
    <text evidence="2">The sequence shown here is derived from an EMBL/GenBank/DDBJ whole genome shotgun (WGS) entry which is preliminary data.</text>
</comment>
<dbReference type="Gene3D" id="3.40.50.300">
    <property type="entry name" value="P-loop containing nucleotide triphosphate hydrolases"/>
    <property type="match status" value="2"/>
</dbReference>
<evidence type="ECO:0000313" key="3">
    <source>
        <dbReference type="Proteomes" id="UP001525379"/>
    </source>
</evidence>
<gene>
    <name evidence="2" type="ORF">M3D15_06895</name>
</gene>
<evidence type="ECO:0000256" key="1">
    <source>
        <dbReference type="SAM" id="MobiDB-lite"/>
    </source>
</evidence>
<dbReference type="InterPro" id="IPR027417">
    <property type="entry name" value="P-loop_NTPase"/>
</dbReference>
<reference evidence="2 3" key="1">
    <citation type="submission" date="2022-04" db="EMBL/GenBank/DDBJ databases">
        <title>Human microbiome associated bacterial genomes.</title>
        <authorList>
            <person name="Sandstrom S."/>
            <person name="Salamzade R."/>
            <person name="Kalan L.R."/>
        </authorList>
    </citation>
    <scope>NUCLEOTIDE SEQUENCE [LARGE SCALE GENOMIC DNA]</scope>
    <source>
        <strain evidence="3">p3-SID1799</strain>
    </source>
</reference>
<dbReference type="EMBL" id="JALXSQ010000024">
    <property type="protein sequence ID" value="MCT2043058.1"/>
    <property type="molecule type" value="Genomic_DNA"/>
</dbReference>
<dbReference type="PANTHER" id="PTHR30121">
    <property type="entry name" value="UNCHARACTERIZED PROTEIN YJGR-RELATED"/>
    <property type="match status" value="1"/>
</dbReference>
<dbReference type="SUPFAM" id="SSF52540">
    <property type="entry name" value="P-loop containing nucleoside triphosphate hydrolases"/>
    <property type="match status" value="1"/>
</dbReference>
<dbReference type="PANTHER" id="PTHR30121:SF6">
    <property type="entry name" value="SLR6007 PROTEIN"/>
    <property type="match status" value="1"/>
</dbReference>
<feature type="compositionally biased region" description="Basic and acidic residues" evidence="1">
    <location>
        <begin position="445"/>
        <end position="458"/>
    </location>
</feature>
<name>A0ABT2HXK7_9MICO</name>
<evidence type="ECO:0000313" key="2">
    <source>
        <dbReference type="EMBL" id="MCT2043058.1"/>
    </source>
</evidence>
<sequence>MRVIDPALEYRGTSVQVCGLWPFALGSGTPMVGVPIGRNTETGATVCGDPISWFMRAKLISNPSCFVLGKPGLGKSSLIRRIALGLCAYGVNPLILGDLKGEHVDLVEAMSGQVIKIGRGYGNLNILDPGSSRETVAKLAAALDEAMELEHELECATSRDEAELEAVRARVRQLQKLHDGVLAEAHGRQLTMVSALITIARKTPPSVREDSILDAAIRLLPKRIKNRAPLMSDLLDVIQEAPAEVRAVALDRGDDERYREVTEELEATLISLVRGGRLGDVFGKPTTTPMMADKPVVFDVSSIDDTDGDLQAAALLACWSTGFAAIENQHALADAGLAPRRHNFVVMDELWRALRAGQGMVDRVDALSRLNRSVGVGVAMISHTMSDLLALPREEDVQKARGLVERSGMLFLGGLPRAEMPKLREVVELSKVEEATLASWQDPPSWDHRTSQEAEPPGRGRFLLKVGGRPGVPFRVELTPAELAVNDTNKRWAAEAQPLEEGAA</sequence>
<proteinExistence type="predicted"/>
<dbReference type="InterPro" id="IPR051162">
    <property type="entry name" value="T4SS_component"/>
</dbReference>
<feature type="region of interest" description="Disordered" evidence="1">
    <location>
        <begin position="438"/>
        <end position="461"/>
    </location>
</feature>
<keyword evidence="3" id="KW-1185">Reference proteome</keyword>
<accession>A0ABT2HXK7</accession>